<name>A0A0B4D462_9FLAO</name>
<feature type="chain" id="PRO_5002086353" description="Peptidoglycan-binding protein LysM" evidence="1">
    <location>
        <begin position="20"/>
        <end position="183"/>
    </location>
</feature>
<accession>A0A0B4D462</accession>
<protein>
    <recommendedName>
        <fullName evidence="4">Peptidoglycan-binding protein LysM</fullName>
    </recommendedName>
</protein>
<dbReference type="STRING" id="363331.RM51_07135"/>
<dbReference type="RefSeq" id="WP_039366860.1">
    <property type="nucleotide sequence ID" value="NZ_JWTA01000005.1"/>
</dbReference>
<feature type="signal peptide" evidence="1">
    <location>
        <begin position="1"/>
        <end position="19"/>
    </location>
</feature>
<dbReference type="OrthoDB" id="713374at2"/>
<evidence type="ECO:0000313" key="3">
    <source>
        <dbReference type="Proteomes" id="UP000031167"/>
    </source>
</evidence>
<comment type="caution">
    <text evidence="2">The sequence shown here is derived from an EMBL/GenBank/DDBJ whole genome shotgun (WGS) entry which is preliminary data.</text>
</comment>
<proteinExistence type="predicted"/>
<keyword evidence="3" id="KW-1185">Reference proteome</keyword>
<evidence type="ECO:0000256" key="1">
    <source>
        <dbReference type="SAM" id="SignalP"/>
    </source>
</evidence>
<gene>
    <name evidence="2" type="ORF">RM51_07135</name>
</gene>
<dbReference type="AlphaFoldDB" id="A0A0B4D462"/>
<keyword evidence="1" id="KW-0732">Signal</keyword>
<dbReference type="EMBL" id="JWTA01000005">
    <property type="protein sequence ID" value="KIC63442.1"/>
    <property type="molecule type" value="Genomic_DNA"/>
</dbReference>
<dbReference type="Proteomes" id="UP000031167">
    <property type="component" value="Unassembled WGS sequence"/>
</dbReference>
<evidence type="ECO:0000313" key="2">
    <source>
        <dbReference type="EMBL" id="KIC63442.1"/>
    </source>
</evidence>
<sequence length="183" mass="18878">MKKFILASFAFLGFATVSAQNIVTLNVKLKPVQTLVVNPAQTTVDLVYDSKAKYAAGVSSEQDNHLTVYSTGGFEVKVQAAGATMSTTVNGTTKSIDTNSIKVLAAAAGTNALGSATYAPAVALSNTNASLLTSTSGGVNKNIKVTYSGASADTYVDNYIADSTNSGAETVYTTTVTYTIFAK</sequence>
<organism evidence="2 3">
    <name type="scientific">Chryseobacterium taiwanense</name>
    <dbReference type="NCBI Taxonomy" id="363331"/>
    <lineage>
        <taxon>Bacteria</taxon>
        <taxon>Pseudomonadati</taxon>
        <taxon>Bacteroidota</taxon>
        <taxon>Flavobacteriia</taxon>
        <taxon>Flavobacteriales</taxon>
        <taxon>Weeksellaceae</taxon>
        <taxon>Chryseobacterium group</taxon>
        <taxon>Chryseobacterium</taxon>
    </lineage>
</organism>
<reference evidence="2 3" key="1">
    <citation type="submission" date="2014-12" db="EMBL/GenBank/DDBJ databases">
        <title>Genome sequencing of Chryseobacterium taiwanense TPW19.</title>
        <authorList>
            <person name="Tan P.W."/>
            <person name="Chan K.-G."/>
        </authorList>
    </citation>
    <scope>NUCLEOTIDE SEQUENCE [LARGE SCALE GENOMIC DNA]</scope>
    <source>
        <strain evidence="2 3">TPW19</strain>
    </source>
</reference>
<evidence type="ECO:0008006" key="4">
    <source>
        <dbReference type="Google" id="ProtNLM"/>
    </source>
</evidence>